<dbReference type="PANTHER" id="PTHR37423:SF2">
    <property type="entry name" value="MEMBRANE-BOUND LYTIC MUREIN TRANSGLYCOSYLASE C"/>
    <property type="match status" value="1"/>
</dbReference>
<dbReference type="InterPro" id="IPR023346">
    <property type="entry name" value="Lysozyme-like_dom_sf"/>
</dbReference>
<protein>
    <submittedName>
        <fullName evidence="4">Transglycosylase SLT domain-containing protein</fullName>
    </submittedName>
</protein>
<dbReference type="SUPFAM" id="SSF53955">
    <property type="entry name" value="Lysozyme-like"/>
    <property type="match status" value="1"/>
</dbReference>
<dbReference type="InterPro" id="IPR008939">
    <property type="entry name" value="Lytic_TGlycosylase_superhlx_U"/>
</dbReference>
<proteinExistence type="inferred from homology"/>
<gene>
    <name evidence="4" type="ORF">HY730_07270</name>
</gene>
<keyword evidence="2" id="KW-0732">Signal</keyword>
<dbReference type="Pfam" id="PF13174">
    <property type="entry name" value="TPR_6"/>
    <property type="match status" value="2"/>
</dbReference>
<dbReference type="GO" id="GO:0004553">
    <property type="term" value="F:hydrolase activity, hydrolyzing O-glycosyl compounds"/>
    <property type="evidence" value="ECO:0007669"/>
    <property type="project" value="InterPro"/>
</dbReference>
<comment type="caution">
    <text evidence="4">The sequence shown here is derived from an EMBL/GenBank/DDBJ whole genome shotgun (WGS) entry which is preliminary data.</text>
</comment>
<dbReference type="Proteomes" id="UP000772181">
    <property type="component" value="Unassembled WGS sequence"/>
</dbReference>
<dbReference type="SUPFAM" id="SSF48435">
    <property type="entry name" value="Bacterial muramidases"/>
    <property type="match status" value="1"/>
</dbReference>
<sequence>MIRSIIFTGLLALLFFNPVNSMGHDAMDYSKLPEERGAPLADIIDLMANKHFKESKARLDSLLQQPNSFPNDDIVLKRAQFLKGYLDYKLHNFSAVIEAFEKSGLNYPILKDYIIYLLGKSHSELKEFDKADHYYGLLTSQKESSFLAIEATFQRAEDLVEKKNYAGALKVYQALNNQFPSSHYVQIIEQKLPDLYEALGDWEQMGEALIALWLHYPDSAVGDEARDRWKRIRDKHKLFHLAPNQDKIFEKTVEANYQKRKYLQTLKHIALFEDEYPKSQYAARLTLMRGVCYYWLKENDLAESELKKFTDPDGIFSKRKDLIPEALNWLTRTYFRMTSDPLKEELFLASSRRAVEKFPSSAWTADIIFRLARYHDVDKHDAKKAFIYYQKIVKNYPKSSLVDDALWWMAWDNYRSKEFEHAIKGFEKIRKSYPEGSFFLSAAYWEAKAHEQLKDQRHAVSLYKVLAQKFPHAYYGQLALERLAYLGQNGATAHSVKKESPPPKVGNFSAASGDGDFGRQFKKIKELIILGLNEYAEKEFALLAKENYDSSSLILEESRFLKHFGKYSHAIRLLLRTSRNSGYLNQNGEGITQEFWETIYPLGYWQEIKKNAEQNGVDPLLIASLIRHESVYDKDVVSHVGAVGLMQVMPTALEKYSQLTGGEKISSSQLFDIRTNIAVGSWLLARELKAFKGELIPSLMSYNAPRERVLKWKETITAQDPEEFIESITFHETRQFTKSVVQIYKEYKRIYGN</sequence>
<dbReference type="Pfam" id="PF01464">
    <property type="entry name" value="SLT"/>
    <property type="match status" value="1"/>
</dbReference>
<organism evidence="4 5">
    <name type="scientific">Tectimicrobiota bacterium</name>
    <dbReference type="NCBI Taxonomy" id="2528274"/>
    <lineage>
        <taxon>Bacteria</taxon>
        <taxon>Pseudomonadati</taxon>
        <taxon>Nitrospinota/Tectimicrobiota group</taxon>
        <taxon>Candidatus Tectimicrobiota</taxon>
    </lineage>
</organism>
<evidence type="ECO:0000313" key="5">
    <source>
        <dbReference type="Proteomes" id="UP000772181"/>
    </source>
</evidence>
<evidence type="ECO:0000256" key="1">
    <source>
        <dbReference type="ARBA" id="ARBA00007734"/>
    </source>
</evidence>
<dbReference type="GO" id="GO:0042597">
    <property type="term" value="C:periplasmic space"/>
    <property type="evidence" value="ECO:0007669"/>
    <property type="project" value="InterPro"/>
</dbReference>
<name>A0A933LQH6_UNCTE</name>
<feature type="domain" description="Transglycosylase SLT" evidence="3">
    <location>
        <begin position="608"/>
        <end position="723"/>
    </location>
</feature>
<evidence type="ECO:0000259" key="3">
    <source>
        <dbReference type="Pfam" id="PF01464"/>
    </source>
</evidence>
<evidence type="ECO:0000313" key="4">
    <source>
        <dbReference type="EMBL" id="MBI4596160.1"/>
    </source>
</evidence>
<dbReference type="InterPro" id="IPR019734">
    <property type="entry name" value="TPR_rpt"/>
</dbReference>
<evidence type="ECO:0000256" key="2">
    <source>
        <dbReference type="ARBA" id="ARBA00022729"/>
    </source>
</evidence>
<dbReference type="AlphaFoldDB" id="A0A933LQH6"/>
<dbReference type="PANTHER" id="PTHR37423">
    <property type="entry name" value="SOLUBLE LYTIC MUREIN TRANSGLYCOSYLASE-RELATED"/>
    <property type="match status" value="1"/>
</dbReference>
<dbReference type="InterPro" id="IPR008258">
    <property type="entry name" value="Transglycosylase_SLT_dom_1"/>
</dbReference>
<dbReference type="CDD" id="cd13401">
    <property type="entry name" value="Slt70-like"/>
    <property type="match status" value="1"/>
</dbReference>
<accession>A0A933LQH6</accession>
<comment type="similarity">
    <text evidence="1">Belongs to the transglycosylase Slt family.</text>
</comment>
<dbReference type="EMBL" id="JACQWF010000324">
    <property type="protein sequence ID" value="MBI4596160.1"/>
    <property type="molecule type" value="Genomic_DNA"/>
</dbReference>
<reference evidence="4" key="1">
    <citation type="submission" date="2020-07" db="EMBL/GenBank/DDBJ databases">
        <title>Huge and variable diversity of episymbiotic CPR bacteria and DPANN archaea in groundwater ecosystems.</title>
        <authorList>
            <person name="He C.Y."/>
            <person name="Keren R."/>
            <person name="Whittaker M."/>
            <person name="Farag I.F."/>
            <person name="Doudna J."/>
            <person name="Cate J.H.D."/>
            <person name="Banfield J.F."/>
        </authorList>
    </citation>
    <scope>NUCLEOTIDE SEQUENCE</scope>
    <source>
        <strain evidence="4">NC_groundwater_1482_Ag_S-0.65um_47_24</strain>
    </source>
</reference>
<dbReference type="SUPFAM" id="SSF48452">
    <property type="entry name" value="TPR-like"/>
    <property type="match status" value="1"/>
</dbReference>
<dbReference type="Gene3D" id="1.25.40.10">
    <property type="entry name" value="Tetratricopeptide repeat domain"/>
    <property type="match status" value="4"/>
</dbReference>
<dbReference type="Gene3D" id="1.10.530.10">
    <property type="match status" value="1"/>
</dbReference>
<dbReference type="InterPro" id="IPR011990">
    <property type="entry name" value="TPR-like_helical_dom_sf"/>
</dbReference>